<evidence type="ECO:0000313" key="1">
    <source>
        <dbReference type="EMBL" id="PHT58812.1"/>
    </source>
</evidence>
<evidence type="ECO:0000313" key="2">
    <source>
        <dbReference type="Proteomes" id="UP000224567"/>
    </source>
</evidence>
<accession>A0A2G2XMU9</accession>
<dbReference type="Proteomes" id="UP000224567">
    <property type="component" value="Unassembled WGS sequence"/>
</dbReference>
<protein>
    <recommendedName>
        <fullName evidence="3">RRM domain-containing protein</fullName>
    </recommendedName>
</protein>
<reference evidence="1 2" key="1">
    <citation type="journal article" date="2017" name="Genome Biol.">
        <title>New reference genome sequences of hot pepper reveal the massive evolution of plant disease-resistance genes by retroduplication.</title>
        <authorList>
            <person name="Kim S."/>
            <person name="Park J."/>
            <person name="Yeom S.I."/>
            <person name="Kim Y.M."/>
            <person name="Seo E."/>
            <person name="Kim K.T."/>
            <person name="Kim M.S."/>
            <person name="Lee J.M."/>
            <person name="Cheong K."/>
            <person name="Shin H.S."/>
            <person name="Kim S.B."/>
            <person name="Han K."/>
            <person name="Lee J."/>
            <person name="Park M."/>
            <person name="Lee H.A."/>
            <person name="Lee H.Y."/>
            <person name="Lee Y."/>
            <person name="Oh S."/>
            <person name="Lee J.H."/>
            <person name="Choi E."/>
            <person name="Choi E."/>
            <person name="Lee S.E."/>
            <person name="Jeon J."/>
            <person name="Kim H."/>
            <person name="Choi G."/>
            <person name="Song H."/>
            <person name="Lee J."/>
            <person name="Lee S.C."/>
            <person name="Kwon J.K."/>
            <person name="Lee H.Y."/>
            <person name="Koo N."/>
            <person name="Hong Y."/>
            <person name="Kim R.W."/>
            <person name="Kang W.H."/>
            <person name="Huh J.H."/>
            <person name="Kang B.C."/>
            <person name="Yang T.J."/>
            <person name="Lee Y.H."/>
            <person name="Bennetzen J.L."/>
            <person name="Choi D."/>
        </authorList>
    </citation>
    <scope>NUCLEOTIDE SEQUENCE [LARGE SCALE GENOMIC DNA]</scope>
    <source>
        <strain evidence="2">cv. PBC81</strain>
    </source>
</reference>
<sequence>MTSKLNPLAKAWDPSIKARKEDRTLFMIFPHANHVDKNQVFDFFQRMCGEGAVQDVYIYKKGGVDTTYGKIVFQNTSICAAVLKSGGCDDEAKYYIGHGHVF</sequence>
<dbReference type="EMBL" id="MLFT02000001">
    <property type="protein sequence ID" value="PHT58812.1"/>
    <property type="molecule type" value="Genomic_DNA"/>
</dbReference>
<reference evidence="2" key="2">
    <citation type="journal article" date="2017" name="J. Anim. Genet.">
        <title>Multiple reference genome sequences of hot pepper reveal the massive evolution of plant disease resistance genes by retroduplication.</title>
        <authorList>
            <person name="Kim S."/>
            <person name="Park J."/>
            <person name="Yeom S.-I."/>
            <person name="Kim Y.-M."/>
            <person name="Seo E."/>
            <person name="Kim K.-T."/>
            <person name="Kim M.-S."/>
            <person name="Lee J.M."/>
            <person name="Cheong K."/>
            <person name="Shin H.-S."/>
            <person name="Kim S.-B."/>
            <person name="Han K."/>
            <person name="Lee J."/>
            <person name="Park M."/>
            <person name="Lee H.-A."/>
            <person name="Lee H.-Y."/>
            <person name="Lee Y."/>
            <person name="Oh S."/>
            <person name="Lee J.H."/>
            <person name="Choi E."/>
            <person name="Choi E."/>
            <person name="Lee S.E."/>
            <person name="Jeon J."/>
            <person name="Kim H."/>
            <person name="Choi G."/>
            <person name="Song H."/>
            <person name="Lee J."/>
            <person name="Lee S.-C."/>
            <person name="Kwon J.-K."/>
            <person name="Lee H.-Y."/>
            <person name="Koo N."/>
            <person name="Hong Y."/>
            <person name="Kim R.W."/>
            <person name="Kang W.-H."/>
            <person name="Huh J.H."/>
            <person name="Kang B.-C."/>
            <person name="Yang T.-J."/>
            <person name="Lee Y.-H."/>
            <person name="Bennetzen J.L."/>
            <person name="Choi D."/>
        </authorList>
    </citation>
    <scope>NUCLEOTIDE SEQUENCE [LARGE SCALE GENOMIC DNA]</scope>
    <source>
        <strain evidence="2">cv. PBC81</strain>
    </source>
</reference>
<dbReference type="PANTHER" id="PTHR33527">
    <property type="entry name" value="OS07G0274300 PROTEIN"/>
    <property type="match status" value="1"/>
</dbReference>
<keyword evidence="2" id="KW-1185">Reference proteome</keyword>
<dbReference type="PANTHER" id="PTHR33527:SF53">
    <property type="entry name" value="OS10G0561000 PROTEIN"/>
    <property type="match status" value="1"/>
</dbReference>
<dbReference type="OrthoDB" id="1882251at2759"/>
<proteinExistence type="predicted"/>
<evidence type="ECO:0008006" key="3">
    <source>
        <dbReference type="Google" id="ProtNLM"/>
    </source>
</evidence>
<gene>
    <name evidence="1" type="ORF">CQW23_01175</name>
</gene>
<organism evidence="1 2">
    <name type="scientific">Capsicum baccatum</name>
    <name type="common">Peruvian pepper</name>
    <dbReference type="NCBI Taxonomy" id="33114"/>
    <lineage>
        <taxon>Eukaryota</taxon>
        <taxon>Viridiplantae</taxon>
        <taxon>Streptophyta</taxon>
        <taxon>Embryophyta</taxon>
        <taxon>Tracheophyta</taxon>
        <taxon>Spermatophyta</taxon>
        <taxon>Magnoliopsida</taxon>
        <taxon>eudicotyledons</taxon>
        <taxon>Gunneridae</taxon>
        <taxon>Pentapetalae</taxon>
        <taxon>asterids</taxon>
        <taxon>lamiids</taxon>
        <taxon>Solanales</taxon>
        <taxon>Solanaceae</taxon>
        <taxon>Solanoideae</taxon>
        <taxon>Capsiceae</taxon>
        <taxon>Capsicum</taxon>
    </lineage>
</organism>
<comment type="caution">
    <text evidence="1">The sequence shown here is derived from an EMBL/GenBank/DDBJ whole genome shotgun (WGS) entry which is preliminary data.</text>
</comment>
<name>A0A2G2XMU9_CAPBA</name>
<dbReference type="AlphaFoldDB" id="A0A2G2XMU9"/>